<dbReference type="Gene3D" id="3.40.50.2300">
    <property type="match status" value="1"/>
</dbReference>
<dbReference type="InterPro" id="IPR003607">
    <property type="entry name" value="HD/PDEase_dom"/>
</dbReference>
<dbReference type="PANTHER" id="PTHR45228">
    <property type="entry name" value="CYCLIC DI-GMP PHOSPHODIESTERASE TM_0186-RELATED"/>
    <property type="match status" value="1"/>
</dbReference>
<dbReference type="PROSITE" id="PS50110">
    <property type="entry name" value="RESPONSE_REGULATORY"/>
    <property type="match status" value="1"/>
</dbReference>
<dbReference type="Pfam" id="PF13487">
    <property type="entry name" value="HD_5"/>
    <property type="match status" value="1"/>
</dbReference>
<sequence length="353" mass="39693">MVFEESTVMIVDDIVENIKVAMGHLQALHVKVVYATNGLQALERAEKTRPNLILMDVMMPQMGGFETAKALKKNPLLREIPIIFLTARAEAEDVKQGFEAGGVDYITKPFNGEELLMRVKTHLELTLHRCRLEEQVSRRTQEIELLKSSIIEAMGSLAEYRDGETGAHIKRTQHYVKILCQHLLTLPKYAEFVTQDYAQLLFKSAPLHDIGKVGIRDHILLKPGKLTPEEFEIMKQHAAFGEAIIDKLIGINGPTDFLVSAREITGGHHEKWNGSGYPRGLSGEEIPLSARIMAIADVYDALTSPRVYKIAFSHQVAIDTIRDQSGKHFDPTLVEAFLHLEQEFLFIATTLKD</sequence>
<evidence type="ECO:0000256" key="1">
    <source>
        <dbReference type="PROSITE-ProRule" id="PRU00169"/>
    </source>
</evidence>
<accession>A0ABS2WTW2</accession>
<organism evidence="4 5">
    <name type="scientific">Sulfurospirillum tamanense</name>
    <dbReference type="NCBI Taxonomy" id="2813362"/>
    <lineage>
        <taxon>Bacteria</taxon>
        <taxon>Pseudomonadati</taxon>
        <taxon>Campylobacterota</taxon>
        <taxon>Epsilonproteobacteria</taxon>
        <taxon>Campylobacterales</taxon>
        <taxon>Sulfurospirillaceae</taxon>
        <taxon>Sulfurospirillum</taxon>
    </lineage>
</organism>
<dbReference type="Proteomes" id="UP000703590">
    <property type="component" value="Unassembled WGS sequence"/>
</dbReference>
<evidence type="ECO:0000313" key="4">
    <source>
        <dbReference type="EMBL" id="MBN2965087.1"/>
    </source>
</evidence>
<keyword evidence="5" id="KW-1185">Reference proteome</keyword>
<dbReference type="Gene3D" id="1.10.3210.10">
    <property type="entry name" value="Hypothetical protein af1432"/>
    <property type="match status" value="1"/>
</dbReference>
<feature type="modified residue" description="4-aspartylphosphate" evidence="1">
    <location>
        <position position="56"/>
    </location>
</feature>
<dbReference type="CDD" id="cd00077">
    <property type="entry name" value="HDc"/>
    <property type="match status" value="1"/>
</dbReference>
<dbReference type="InterPro" id="IPR052020">
    <property type="entry name" value="Cyclic_di-GMP/3'3'-cGAMP_PDE"/>
</dbReference>
<comment type="caution">
    <text evidence="4">The sequence shown here is derived from an EMBL/GenBank/DDBJ whole genome shotgun (WGS) entry which is preliminary data.</text>
</comment>
<gene>
    <name evidence="4" type="ORF">JWV37_09865</name>
</gene>
<dbReference type="SUPFAM" id="SSF109604">
    <property type="entry name" value="HD-domain/PDEase-like"/>
    <property type="match status" value="1"/>
</dbReference>
<reference evidence="5" key="1">
    <citation type="submission" date="2021-02" db="EMBL/GenBank/DDBJ databases">
        <title>Sulfurospirillum tamanensis sp. nov.</title>
        <authorList>
            <person name="Merkel A.Y."/>
        </authorList>
    </citation>
    <scope>NUCLEOTIDE SEQUENCE [LARGE SCALE GENOMIC DNA]</scope>
    <source>
        <strain evidence="5">T05b</strain>
    </source>
</reference>
<dbReference type="InterPro" id="IPR001789">
    <property type="entry name" value="Sig_transdc_resp-reg_receiver"/>
</dbReference>
<evidence type="ECO:0000259" key="3">
    <source>
        <dbReference type="PROSITE" id="PS51832"/>
    </source>
</evidence>
<dbReference type="EMBL" id="JAFHKK010000024">
    <property type="protein sequence ID" value="MBN2965087.1"/>
    <property type="molecule type" value="Genomic_DNA"/>
</dbReference>
<dbReference type="InterPro" id="IPR037522">
    <property type="entry name" value="HD_GYP_dom"/>
</dbReference>
<dbReference type="PANTHER" id="PTHR45228:SF5">
    <property type="entry name" value="CYCLIC DI-GMP PHOSPHODIESTERASE VC_1348-RELATED"/>
    <property type="match status" value="1"/>
</dbReference>
<dbReference type="SMART" id="SM00448">
    <property type="entry name" value="REC"/>
    <property type="match status" value="1"/>
</dbReference>
<dbReference type="Pfam" id="PF00072">
    <property type="entry name" value="Response_reg"/>
    <property type="match status" value="1"/>
</dbReference>
<keyword evidence="1" id="KW-0597">Phosphoprotein</keyword>
<proteinExistence type="predicted"/>
<reference evidence="4 5" key="2">
    <citation type="submission" date="2021-02" db="EMBL/GenBank/DDBJ databases">
        <title>Sulfurospirillum tamanensis sp. nov.</title>
        <authorList>
            <person name="Frolova A."/>
            <person name="Merkel A."/>
            <person name="Slobodkin A."/>
        </authorList>
    </citation>
    <scope>NUCLEOTIDE SEQUENCE [LARGE SCALE GENOMIC DNA]</scope>
    <source>
        <strain evidence="4 5">T05b</strain>
    </source>
</reference>
<name>A0ABS2WTW2_9BACT</name>
<dbReference type="PROSITE" id="PS51832">
    <property type="entry name" value="HD_GYP"/>
    <property type="match status" value="1"/>
</dbReference>
<evidence type="ECO:0000313" key="5">
    <source>
        <dbReference type="Proteomes" id="UP000703590"/>
    </source>
</evidence>
<dbReference type="SUPFAM" id="SSF52172">
    <property type="entry name" value="CheY-like"/>
    <property type="match status" value="1"/>
</dbReference>
<dbReference type="InterPro" id="IPR011006">
    <property type="entry name" value="CheY-like_superfamily"/>
</dbReference>
<dbReference type="SMART" id="SM00471">
    <property type="entry name" value="HDc"/>
    <property type="match status" value="1"/>
</dbReference>
<feature type="domain" description="Response regulatory" evidence="2">
    <location>
        <begin position="7"/>
        <end position="123"/>
    </location>
</feature>
<feature type="domain" description="HD-GYP" evidence="3">
    <location>
        <begin position="143"/>
        <end position="353"/>
    </location>
</feature>
<evidence type="ECO:0000259" key="2">
    <source>
        <dbReference type="PROSITE" id="PS50110"/>
    </source>
</evidence>
<protein>
    <submittedName>
        <fullName evidence="4">Response regulator</fullName>
    </submittedName>
</protein>
<dbReference type="RefSeq" id="WP_205459635.1">
    <property type="nucleotide sequence ID" value="NZ_JAFHKK010000024.1"/>
</dbReference>